<evidence type="ECO:0000313" key="2">
    <source>
        <dbReference type="EMBL" id="QEC72444.1"/>
    </source>
</evidence>
<feature type="domain" description="NAD(P)-binding" evidence="1">
    <location>
        <begin position="7"/>
        <end position="209"/>
    </location>
</feature>
<dbReference type="PANTHER" id="PTHR43355">
    <property type="entry name" value="FLAVIN REDUCTASE (NADPH)"/>
    <property type="match status" value="1"/>
</dbReference>
<protein>
    <submittedName>
        <fullName evidence="2">NAD-dependent epimerase/dehydratase family protein</fullName>
    </submittedName>
</protein>
<gene>
    <name evidence="2" type="ORF">FSB73_12925</name>
</gene>
<dbReference type="PANTHER" id="PTHR43355:SF2">
    <property type="entry name" value="FLAVIN REDUCTASE (NADPH)"/>
    <property type="match status" value="1"/>
</dbReference>
<dbReference type="InterPro" id="IPR051606">
    <property type="entry name" value="Polyketide_Oxido-like"/>
</dbReference>
<organism evidence="2 3">
    <name type="scientific">Arachidicoccus ginsenosidivorans</name>
    <dbReference type="NCBI Taxonomy" id="496057"/>
    <lineage>
        <taxon>Bacteria</taxon>
        <taxon>Pseudomonadati</taxon>
        <taxon>Bacteroidota</taxon>
        <taxon>Chitinophagia</taxon>
        <taxon>Chitinophagales</taxon>
        <taxon>Chitinophagaceae</taxon>
        <taxon>Arachidicoccus</taxon>
    </lineage>
</organism>
<dbReference type="OrthoDB" id="9785372at2"/>
<keyword evidence="3" id="KW-1185">Reference proteome</keyword>
<dbReference type="Proteomes" id="UP000321291">
    <property type="component" value="Chromosome"/>
</dbReference>
<dbReference type="RefSeq" id="WP_146782849.1">
    <property type="nucleotide sequence ID" value="NZ_CP042434.1"/>
</dbReference>
<dbReference type="Pfam" id="PF13460">
    <property type="entry name" value="NAD_binding_10"/>
    <property type="match status" value="1"/>
</dbReference>
<dbReference type="AlphaFoldDB" id="A0A5B8VLH5"/>
<proteinExistence type="predicted"/>
<name>A0A5B8VLH5_9BACT</name>
<dbReference type="InterPro" id="IPR016040">
    <property type="entry name" value="NAD(P)-bd_dom"/>
</dbReference>
<dbReference type="SUPFAM" id="SSF51735">
    <property type="entry name" value="NAD(P)-binding Rossmann-fold domains"/>
    <property type="match status" value="1"/>
</dbReference>
<dbReference type="EMBL" id="CP042434">
    <property type="protein sequence ID" value="QEC72444.1"/>
    <property type="molecule type" value="Genomic_DNA"/>
</dbReference>
<dbReference type="Gene3D" id="3.40.50.720">
    <property type="entry name" value="NAD(P)-binding Rossmann-like Domain"/>
    <property type="match status" value="1"/>
</dbReference>
<dbReference type="GO" id="GO:0016646">
    <property type="term" value="F:oxidoreductase activity, acting on the CH-NH group of donors, NAD or NADP as acceptor"/>
    <property type="evidence" value="ECO:0007669"/>
    <property type="project" value="TreeGrafter"/>
</dbReference>
<reference evidence="2 3" key="1">
    <citation type="journal article" date="2017" name="Int. J. Syst. Evol. Microbiol.">
        <title>Arachidicoccus ginsenosidivorans sp. nov., with ginsenoside-converting activity isolated from ginseng cultivating soil.</title>
        <authorList>
            <person name="Siddiqi M.Z."/>
            <person name="Aslam Z."/>
            <person name="Im W.T."/>
        </authorList>
    </citation>
    <scope>NUCLEOTIDE SEQUENCE [LARGE SCALE GENOMIC DNA]</scope>
    <source>
        <strain evidence="2 3">Gsoil 809</strain>
    </source>
</reference>
<accession>A0A5B8VLH5</accession>
<dbReference type="InterPro" id="IPR036291">
    <property type="entry name" value="NAD(P)-bd_dom_sf"/>
</dbReference>
<sequence length="220" mass="24386">MQVALIGATGFVGRHVLTELCARDHQVAAISRHANTQIHQDRGSQQLHIYQADATDGNQLLPLLAEKDAVISTFSGGWTNPDHYEAYMEGAISIQHSVEVSGIKRFMVIGGAGSLYDETGRQLVDSPDFPKAFFAGASANRDYLNILRQNTSLDWTFVSPAIEMNKTTAGIRRGHYRTNLESPVFDENGRSVISIEDLSMAIVDELENPRFIRQRFTAAY</sequence>
<dbReference type="KEGG" id="agi:FSB73_12925"/>
<evidence type="ECO:0000259" key="1">
    <source>
        <dbReference type="Pfam" id="PF13460"/>
    </source>
</evidence>
<evidence type="ECO:0000313" key="3">
    <source>
        <dbReference type="Proteomes" id="UP000321291"/>
    </source>
</evidence>